<evidence type="ECO:0000313" key="1">
    <source>
        <dbReference type="EMBL" id="QYT04029.1"/>
    </source>
</evidence>
<name>A0A8G0PPH5_9HYPO</name>
<gene>
    <name evidence="1" type="ORF">H0G86_010964</name>
</gene>
<accession>A0A8G0PPH5</accession>
<protein>
    <submittedName>
        <fullName evidence="1">Uncharacterized protein</fullName>
    </submittedName>
</protein>
<reference evidence="1 2" key="1">
    <citation type="journal article" date="2021" name="BMC Genomics">
        <title>Telomere-to-telomere genome assembly of asparaginase-producing Trichoderma simmonsii.</title>
        <authorList>
            <person name="Chung D."/>
            <person name="Kwon Y.M."/>
            <person name="Yang Y."/>
        </authorList>
    </citation>
    <scope>NUCLEOTIDE SEQUENCE [LARGE SCALE GENOMIC DNA]</scope>
    <source>
        <strain evidence="1 2">GH-Sj1</strain>
    </source>
</reference>
<organism evidence="1 2">
    <name type="scientific">Trichoderma simmonsii</name>
    <dbReference type="NCBI Taxonomy" id="1491479"/>
    <lineage>
        <taxon>Eukaryota</taxon>
        <taxon>Fungi</taxon>
        <taxon>Dikarya</taxon>
        <taxon>Ascomycota</taxon>
        <taxon>Pezizomycotina</taxon>
        <taxon>Sordariomycetes</taxon>
        <taxon>Hypocreomycetidae</taxon>
        <taxon>Hypocreales</taxon>
        <taxon>Hypocreaceae</taxon>
        <taxon>Trichoderma</taxon>
    </lineage>
</organism>
<proteinExistence type="predicted"/>
<keyword evidence="2" id="KW-1185">Reference proteome</keyword>
<sequence length="103" mass="11377">MPSSQQPDPTRMPDQDIRAPRSLASPINFSAQQSDRWLAEWGPRFGPGVEPRSDGSHIENVGRGAWVSAVGATRINRFVEHSRLASNLCDGVLLVIRSLRTLK</sequence>
<dbReference type="EMBL" id="CP075869">
    <property type="protein sequence ID" value="QYT04029.1"/>
    <property type="molecule type" value="Genomic_DNA"/>
</dbReference>
<evidence type="ECO:0000313" key="2">
    <source>
        <dbReference type="Proteomes" id="UP000826661"/>
    </source>
</evidence>
<dbReference type="Proteomes" id="UP000826661">
    <property type="component" value="Chromosome VI"/>
</dbReference>
<dbReference type="AlphaFoldDB" id="A0A8G0PPH5"/>